<feature type="compositionally biased region" description="Gly residues" evidence="1">
    <location>
        <begin position="534"/>
        <end position="556"/>
    </location>
</feature>
<name>A0A7J7ES27_DICBM</name>
<feature type="region of interest" description="Disordered" evidence="1">
    <location>
        <begin position="260"/>
        <end position="288"/>
    </location>
</feature>
<dbReference type="EMBL" id="JACDTQ010002452">
    <property type="protein sequence ID" value="KAF5918468.1"/>
    <property type="molecule type" value="Genomic_DNA"/>
</dbReference>
<accession>A0A7J7ES27</accession>
<sequence>MKQAQACPSAQQRRALGRKPYLVFQGGLLDRAHPVASVLLTQPADEADRLPVVLTEEQLDLLHVTLTLRQGLGAQAGYLSNGAAAGILHTGATIRVSFLGTAKGTHSLVLRPPWGHGSGKISLVTNRRCYKGVLQSTAEREPIPGTSAVDSGCSQVFSSPAKDTLESVFLNAPHSKITEGTQQMTHWRVLGAFLQSWHSCVAWHSDCFPSPPAACQGMGFSWKESRSWPLACSAHPGLRSPSDLSILRFFQPGGLNAYQTHGPPSSQLSSPWAELQSSGANGTGMGGSKYSPSRFALPCLRRQVKPEGYCQETSPGVAHDAVPWSSTSSKTKASKHHAWEHYPDLFFPRDNMINLDPTQLLQRIQLLLLFLMAPRASGLEQKGDCCGQSRPRIKGKCPRRAPTGWAALESRDSPAHHLRWGAVGPARGRGSPGRRDAPLGRLPTAAAWVRRAAPRLPYELATTRTTSPRGPGSTRNQSEDERAGPLGPVSQRTLGRGAVVGLAVPTAYSCFSPERPRGRSGGEGVTAGIPGTAPGSGVGGCPGGPGFTGVGAPGLC</sequence>
<protein>
    <submittedName>
        <fullName evidence="2">Uncharacterized protein</fullName>
    </submittedName>
</protein>
<feature type="region of interest" description="Disordered" evidence="1">
    <location>
        <begin position="457"/>
        <end position="494"/>
    </location>
</feature>
<proteinExistence type="predicted"/>
<feature type="compositionally biased region" description="Polar residues" evidence="1">
    <location>
        <begin position="462"/>
        <end position="476"/>
    </location>
</feature>
<dbReference type="AlphaFoldDB" id="A0A7J7ES27"/>
<keyword evidence="3" id="KW-1185">Reference proteome</keyword>
<evidence type="ECO:0000313" key="3">
    <source>
        <dbReference type="Proteomes" id="UP000551758"/>
    </source>
</evidence>
<gene>
    <name evidence="2" type="ORF">HPG69_011910</name>
</gene>
<evidence type="ECO:0000256" key="1">
    <source>
        <dbReference type="SAM" id="MobiDB-lite"/>
    </source>
</evidence>
<feature type="compositionally biased region" description="Polar residues" evidence="1">
    <location>
        <begin position="260"/>
        <end position="280"/>
    </location>
</feature>
<evidence type="ECO:0000313" key="2">
    <source>
        <dbReference type="EMBL" id="KAF5918468.1"/>
    </source>
</evidence>
<comment type="caution">
    <text evidence="2">The sequence shown here is derived from an EMBL/GenBank/DDBJ whole genome shotgun (WGS) entry which is preliminary data.</text>
</comment>
<feature type="region of interest" description="Disordered" evidence="1">
    <location>
        <begin position="416"/>
        <end position="442"/>
    </location>
</feature>
<dbReference type="Proteomes" id="UP000551758">
    <property type="component" value="Unassembled WGS sequence"/>
</dbReference>
<feature type="region of interest" description="Disordered" evidence="1">
    <location>
        <begin position="512"/>
        <end position="556"/>
    </location>
</feature>
<organism evidence="2 3">
    <name type="scientific">Diceros bicornis minor</name>
    <name type="common">South-central black rhinoceros</name>
    <dbReference type="NCBI Taxonomy" id="77932"/>
    <lineage>
        <taxon>Eukaryota</taxon>
        <taxon>Metazoa</taxon>
        <taxon>Chordata</taxon>
        <taxon>Craniata</taxon>
        <taxon>Vertebrata</taxon>
        <taxon>Euteleostomi</taxon>
        <taxon>Mammalia</taxon>
        <taxon>Eutheria</taxon>
        <taxon>Laurasiatheria</taxon>
        <taxon>Perissodactyla</taxon>
        <taxon>Rhinocerotidae</taxon>
        <taxon>Diceros</taxon>
    </lineage>
</organism>
<reference evidence="2 3" key="1">
    <citation type="journal article" date="2020" name="Mol. Biol. Evol.">
        <title>Interspecific Gene Flow and the Evolution of Specialization in Black and White Rhinoceros.</title>
        <authorList>
            <person name="Moodley Y."/>
            <person name="Westbury M.V."/>
            <person name="Russo I.M."/>
            <person name="Gopalakrishnan S."/>
            <person name="Rakotoarivelo A."/>
            <person name="Olsen R.A."/>
            <person name="Prost S."/>
            <person name="Tunstall T."/>
            <person name="Ryder O.A."/>
            <person name="Dalen L."/>
            <person name="Bruford M.W."/>
        </authorList>
    </citation>
    <scope>NUCLEOTIDE SEQUENCE [LARGE SCALE GENOMIC DNA]</scope>
    <source>
        <strain evidence="2">SBR-YM</strain>
        <tissue evidence="2">Skin</tissue>
    </source>
</reference>